<dbReference type="InterPro" id="IPR038521">
    <property type="entry name" value="ThiC/Bza_core_dom"/>
</dbReference>
<dbReference type="Gene3D" id="3.20.20.540">
    <property type="entry name" value="Radical SAM ThiC family, central domain"/>
    <property type="match status" value="1"/>
</dbReference>
<protein>
    <recommendedName>
        <fullName evidence="9">Phosphomethylpyrimidine synthase</fullName>
        <ecNumber evidence="9">4.1.99.17</ecNumber>
    </recommendedName>
</protein>
<keyword evidence="4" id="KW-0479">Metal-binding</keyword>
<evidence type="ECO:0000256" key="5">
    <source>
        <dbReference type="ARBA" id="ARBA00022833"/>
    </source>
</evidence>
<keyword evidence="6" id="KW-0408">Iron</keyword>
<evidence type="ECO:0000256" key="1">
    <source>
        <dbReference type="ARBA" id="ARBA00001966"/>
    </source>
</evidence>
<dbReference type="SFLD" id="SFLDS00113">
    <property type="entry name" value="Radical_SAM_Phosphomethylpyrim"/>
    <property type="match status" value="1"/>
</dbReference>
<dbReference type="NCBIfam" id="TIGR00190">
    <property type="entry name" value="thiC"/>
    <property type="match status" value="1"/>
</dbReference>
<keyword evidence="5" id="KW-0862">Zinc</keyword>
<dbReference type="PANTHER" id="PTHR30557:SF1">
    <property type="entry name" value="PHOSPHOMETHYLPYRIMIDINE SYNTHASE, CHLOROPLASTIC"/>
    <property type="match status" value="1"/>
</dbReference>
<evidence type="ECO:0000256" key="7">
    <source>
        <dbReference type="ARBA" id="ARBA00023014"/>
    </source>
</evidence>
<keyword evidence="2" id="KW-0004">4Fe-4S</keyword>
<accession>A0A953M3H4</accession>
<evidence type="ECO:0000256" key="2">
    <source>
        <dbReference type="ARBA" id="ARBA00022485"/>
    </source>
</evidence>
<keyword evidence="8 10" id="KW-0456">Lyase</keyword>
<evidence type="ECO:0000256" key="3">
    <source>
        <dbReference type="ARBA" id="ARBA00022691"/>
    </source>
</evidence>
<dbReference type="GO" id="GO:0009228">
    <property type="term" value="P:thiamine biosynthetic process"/>
    <property type="evidence" value="ECO:0007669"/>
    <property type="project" value="UniProtKB-UniRule"/>
</dbReference>
<organism evidence="10 11">
    <name type="scientific">Candidatus Nitrobium versatile</name>
    <dbReference type="NCBI Taxonomy" id="2884831"/>
    <lineage>
        <taxon>Bacteria</taxon>
        <taxon>Pseudomonadati</taxon>
        <taxon>Nitrospirota</taxon>
        <taxon>Nitrospiria</taxon>
        <taxon>Nitrospirales</taxon>
        <taxon>Nitrospiraceae</taxon>
        <taxon>Candidatus Nitrobium</taxon>
    </lineage>
</organism>
<dbReference type="GO" id="GO:0051539">
    <property type="term" value="F:4 iron, 4 sulfur cluster binding"/>
    <property type="evidence" value="ECO:0007669"/>
    <property type="project" value="UniProtKB-KW"/>
</dbReference>
<dbReference type="Gene3D" id="6.10.250.620">
    <property type="match status" value="1"/>
</dbReference>
<dbReference type="EC" id="4.1.99.17" evidence="9"/>
<name>A0A953M3H4_9BACT</name>
<dbReference type="FunFam" id="3.20.20.540:FF:000001">
    <property type="entry name" value="Phosphomethylpyrimidine synthase"/>
    <property type="match status" value="1"/>
</dbReference>
<dbReference type="Proteomes" id="UP000705867">
    <property type="component" value="Unassembled WGS sequence"/>
</dbReference>
<dbReference type="GO" id="GO:0005829">
    <property type="term" value="C:cytosol"/>
    <property type="evidence" value="ECO:0007669"/>
    <property type="project" value="TreeGrafter"/>
</dbReference>
<comment type="caution">
    <text evidence="10">The sequence shown here is derived from an EMBL/GenBank/DDBJ whole genome shotgun (WGS) entry which is preliminary data.</text>
</comment>
<dbReference type="PANTHER" id="PTHR30557">
    <property type="entry name" value="THIAMINE BIOSYNTHESIS PROTEIN THIC"/>
    <property type="match status" value="1"/>
</dbReference>
<keyword evidence="7" id="KW-0411">Iron-sulfur</keyword>
<dbReference type="GO" id="GO:0070284">
    <property type="term" value="F:phosphomethylpyrimidine synthase activity"/>
    <property type="evidence" value="ECO:0007669"/>
    <property type="project" value="UniProtKB-EC"/>
</dbReference>
<dbReference type="Pfam" id="PF01964">
    <property type="entry name" value="ThiC_Rad_SAM"/>
    <property type="match status" value="1"/>
</dbReference>
<keyword evidence="3" id="KW-0949">S-adenosyl-L-methionine</keyword>
<evidence type="ECO:0000256" key="6">
    <source>
        <dbReference type="ARBA" id="ARBA00023004"/>
    </source>
</evidence>
<dbReference type="EMBL" id="JAIOIV010000147">
    <property type="protein sequence ID" value="MBZ0158267.1"/>
    <property type="molecule type" value="Genomic_DNA"/>
</dbReference>
<dbReference type="InterPro" id="IPR002817">
    <property type="entry name" value="ThiC/BzaA/B"/>
</dbReference>
<reference evidence="10" key="1">
    <citation type="journal article" date="2021" name="bioRxiv">
        <title>Unraveling nitrogen, sulfur and carbon metabolic pathways and microbial community transcriptional responses to substrate deprivation and toxicity stresses in a bioreactor mimicking anoxic brackish coastal sediment conditions.</title>
        <authorList>
            <person name="Martins P.D."/>
            <person name="Echeveste M.J."/>
            <person name="Arshad A."/>
            <person name="Kurth J."/>
            <person name="Ouboter H."/>
            <person name="Jetten M.S.M."/>
            <person name="Welte C.U."/>
        </authorList>
    </citation>
    <scope>NUCLEOTIDE SEQUENCE</scope>
    <source>
        <strain evidence="10">MAG_39</strain>
    </source>
</reference>
<gene>
    <name evidence="10" type="primary">thiC</name>
    <name evidence="10" type="ORF">K8I29_18890</name>
</gene>
<dbReference type="GO" id="GO:0046872">
    <property type="term" value="F:metal ion binding"/>
    <property type="evidence" value="ECO:0007669"/>
    <property type="project" value="UniProtKB-KW"/>
</dbReference>
<dbReference type="SFLD" id="SFLDF00407">
    <property type="entry name" value="phosphomethylpyrimidine_syntha"/>
    <property type="match status" value="1"/>
</dbReference>
<evidence type="ECO:0000256" key="9">
    <source>
        <dbReference type="NCBIfam" id="TIGR00190"/>
    </source>
</evidence>
<dbReference type="SFLD" id="SFLDG01114">
    <property type="entry name" value="phosphomethylpyrimidine_syntha"/>
    <property type="match status" value="1"/>
</dbReference>
<evidence type="ECO:0000313" key="11">
    <source>
        <dbReference type="Proteomes" id="UP000705867"/>
    </source>
</evidence>
<comment type="cofactor">
    <cofactor evidence="1">
        <name>[4Fe-4S] cluster</name>
        <dbReference type="ChEBI" id="CHEBI:49883"/>
    </cofactor>
</comment>
<reference evidence="10" key="2">
    <citation type="submission" date="2021-08" db="EMBL/GenBank/DDBJ databases">
        <authorList>
            <person name="Dalcin Martins P."/>
        </authorList>
    </citation>
    <scope>NUCLEOTIDE SEQUENCE</scope>
    <source>
        <strain evidence="10">MAG_39</strain>
    </source>
</reference>
<evidence type="ECO:0000313" key="10">
    <source>
        <dbReference type="EMBL" id="MBZ0158267.1"/>
    </source>
</evidence>
<sequence length="433" mass="47630">MTQLERAAKGEITAEIRAVAESEGIDPEIVRDHVAKGKVVIPANKNRTKKLTGIGKGLRTKINASIGSSTDIADIKMEVEKAVVAEKYGADTLMDLSVGGDIYGIRKAVLDAISLPVGTVPLYEAFALAIEKYGAAVNMPAELLFEITEKQCAEGVGFMAIHCGINRKTVEMLRKQHYRYGGLVSKGGSYMVAWMEHNNKENPLYEHYDRVVEIMKKYDAVLSLGNGFRAGAIHDATDRVQIQELLINCELAEVGREMGCQTMVEGPGHVPINEIEANIIMEKKMSGESPFYMLGPITTDVAPGYDHITAAIGASLSSAFGADFICYVTPSEHLGLPFPEDVREGVIASKIAAHIGDMIKYKDNQKDKLMSKARRDMQWQQQFELCIDPERAREIKAKRGNGSDHSCTMCGKFCANDILKDMFRKDMIGSDKE</sequence>
<evidence type="ECO:0000256" key="4">
    <source>
        <dbReference type="ARBA" id="ARBA00022723"/>
    </source>
</evidence>
<dbReference type="AlphaFoldDB" id="A0A953M3H4"/>
<dbReference type="NCBIfam" id="NF009895">
    <property type="entry name" value="PRK13352.1"/>
    <property type="match status" value="1"/>
</dbReference>
<evidence type="ECO:0000256" key="8">
    <source>
        <dbReference type="ARBA" id="ARBA00023239"/>
    </source>
</evidence>
<proteinExistence type="predicted"/>